<reference evidence="4 5" key="1">
    <citation type="submission" date="2021-10" db="EMBL/GenBank/DDBJ databases">
        <title>Lutispora strain m25 sp. nov., a thermophilic, non-spore-forming bacterium isolated from a lab-scale methanogenic bioreactor digesting anaerobic sludge.</title>
        <authorList>
            <person name="El Houari A."/>
            <person name="Mcdonald J."/>
        </authorList>
    </citation>
    <scope>NUCLEOTIDE SEQUENCE [LARGE SCALE GENOMIC DNA]</scope>
    <source>
        <strain evidence="5">m25</strain>
    </source>
</reference>
<feature type="domain" description="Methyltransferase" evidence="3">
    <location>
        <begin position="46"/>
        <end position="136"/>
    </location>
</feature>
<proteinExistence type="predicted"/>
<dbReference type="EMBL" id="JAJEKE010000011">
    <property type="protein sequence ID" value="MCQ1530358.1"/>
    <property type="molecule type" value="Genomic_DNA"/>
</dbReference>
<dbReference type="InterPro" id="IPR029063">
    <property type="entry name" value="SAM-dependent_MTases_sf"/>
</dbReference>
<gene>
    <name evidence="4" type="ORF">LJD61_12465</name>
</gene>
<comment type="caution">
    <text evidence="4">The sequence shown here is derived from an EMBL/GenBank/DDBJ whole genome shotgun (WGS) entry which is preliminary data.</text>
</comment>
<dbReference type="CDD" id="cd02440">
    <property type="entry name" value="AdoMet_MTases"/>
    <property type="match status" value="1"/>
</dbReference>
<keyword evidence="1 4" id="KW-0489">Methyltransferase</keyword>
<dbReference type="GO" id="GO:0032259">
    <property type="term" value="P:methylation"/>
    <property type="evidence" value="ECO:0007669"/>
    <property type="project" value="UniProtKB-KW"/>
</dbReference>
<evidence type="ECO:0000259" key="3">
    <source>
        <dbReference type="Pfam" id="PF13649"/>
    </source>
</evidence>
<accession>A0ABT1NJN2</accession>
<keyword evidence="5" id="KW-1185">Reference proteome</keyword>
<protein>
    <submittedName>
        <fullName evidence="4">Class I SAM-dependent methyltransferase</fullName>
    </submittedName>
</protein>
<dbReference type="GO" id="GO:0008168">
    <property type="term" value="F:methyltransferase activity"/>
    <property type="evidence" value="ECO:0007669"/>
    <property type="project" value="UniProtKB-KW"/>
</dbReference>
<evidence type="ECO:0000256" key="2">
    <source>
        <dbReference type="ARBA" id="ARBA00022679"/>
    </source>
</evidence>
<dbReference type="InterPro" id="IPR041698">
    <property type="entry name" value="Methyltransf_25"/>
</dbReference>
<evidence type="ECO:0000313" key="5">
    <source>
        <dbReference type="Proteomes" id="UP001651880"/>
    </source>
</evidence>
<dbReference type="Gene3D" id="3.40.50.150">
    <property type="entry name" value="Vaccinia Virus protein VP39"/>
    <property type="match status" value="1"/>
</dbReference>
<dbReference type="PANTHER" id="PTHR43861:SF1">
    <property type="entry name" value="TRANS-ACONITATE 2-METHYLTRANSFERASE"/>
    <property type="match status" value="1"/>
</dbReference>
<dbReference type="Proteomes" id="UP001651880">
    <property type="component" value="Unassembled WGS sequence"/>
</dbReference>
<keyword evidence="2" id="KW-0808">Transferase</keyword>
<evidence type="ECO:0000313" key="4">
    <source>
        <dbReference type="EMBL" id="MCQ1530358.1"/>
    </source>
</evidence>
<dbReference type="Pfam" id="PF13649">
    <property type="entry name" value="Methyltransf_25"/>
    <property type="match status" value="1"/>
</dbReference>
<dbReference type="RefSeq" id="WP_255227881.1">
    <property type="nucleotide sequence ID" value="NZ_JAJEKE010000011.1"/>
</dbReference>
<dbReference type="SUPFAM" id="SSF53335">
    <property type="entry name" value="S-adenosyl-L-methionine-dependent methyltransferases"/>
    <property type="match status" value="1"/>
</dbReference>
<dbReference type="PANTHER" id="PTHR43861">
    <property type="entry name" value="TRANS-ACONITATE 2-METHYLTRANSFERASE-RELATED"/>
    <property type="match status" value="1"/>
</dbReference>
<sequence>MAFKIWDFWASRYDKLWVQKYSLKPTRNYILKLIEKGYRGNKHLKVLDLGCGPGELIEEIEKRYGGYDITGIDYSEAMLEISMKRNPKADHICMDAAELDKYDDEFDIIICTHSFPYYKDKAKVIADLSNILKDDGRIFVAFASGNSFYDRFCLFFVKFTTGKACYPSDFQFRELVKPWLEIEELGVIKEKFFMPRIAVYTLKKVKQ</sequence>
<name>A0ABT1NJN2_9FIRM</name>
<evidence type="ECO:0000256" key="1">
    <source>
        <dbReference type="ARBA" id="ARBA00022603"/>
    </source>
</evidence>
<organism evidence="4 5">
    <name type="scientific">Lutispora saccharofermentans</name>
    <dbReference type="NCBI Taxonomy" id="3024236"/>
    <lineage>
        <taxon>Bacteria</taxon>
        <taxon>Bacillati</taxon>
        <taxon>Bacillota</taxon>
        <taxon>Clostridia</taxon>
        <taxon>Lutisporales</taxon>
        <taxon>Lutisporaceae</taxon>
        <taxon>Lutispora</taxon>
    </lineage>
</organism>